<evidence type="ECO:0000256" key="12">
    <source>
        <dbReference type="ARBA" id="ARBA00038448"/>
    </source>
</evidence>
<dbReference type="InterPro" id="IPR053891">
    <property type="entry name" value="Shisa_N"/>
</dbReference>
<evidence type="ECO:0000256" key="8">
    <source>
        <dbReference type="ARBA" id="ARBA00023257"/>
    </source>
</evidence>
<keyword evidence="2 14" id="KW-0812">Transmembrane</keyword>
<sequence>FIPSPSPGGAYAGPRLPPSSALVLAWAPGVHPAGGGGGGRASGWRAWPGKGPGSPRAPGRDNPDQIAPHSVLEWKPPGLSLNPSRHLFPRWADSRRRSCARTREKATGGAASAPRTGRSRGSRPVRAREVPPPSPTCREIRAVPSATAAAGARSGPPASPARLRTPPACLPPARPPESPLPRPRPSRARSRPLPPAPPLPALLPLPLPSCPPFIPQVSLRSLPRTWRAGEVSRDPASGRGAASPEPPAEGRRAPPDSPLLSGPRLPREPAGPAPRAGPRSSSPRPARRAPPRPAPRRAARWRRTRAEPSAVAADHRAPRAAPCMCGPRRLAAPGSSLGSFGRASRGGCSGSSGGRVAEPGLGDTMRRVLRLLLGCFLTELCARVCRAQERAGHGQLAQLGGVVVLTGGNRSGAASGEVGEGVGVSDAPPTRAPTPDFCRGYFDVMGQWDPPFNCSSGDFIFCCGTCGFRFCCTFKKRRLNQSTCTNYDTPLWLNTGKPPARKDDPLHDPTKDKTNLIVYIICGVVAVMVLVGIFTKLGLEKAHRPQREHMSRALADVMRPQGHCNTDHMERDLNIVVHVQHYENMDTRTPINNLRKYSSAIQFQSHGVT</sequence>
<evidence type="ECO:0000256" key="6">
    <source>
        <dbReference type="ARBA" id="ARBA00023136"/>
    </source>
</evidence>
<comment type="function">
    <text evidence="11">Regulator of short-term neuronal synaptic plasticity in the dentate gyrus. Associates with AMPA receptors (ionotropic glutamate receptors) in synaptic spines and promotes AMPA receptor desensitization at excitatory synapses.</text>
</comment>
<evidence type="ECO:0000256" key="5">
    <source>
        <dbReference type="ARBA" id="ARBA00023018"/>
    </source>
</evidence>
<feature type="domain" description="Shisa N-terminal" evidence="15">
    <location>
        <begin position="436"/>
        <end position="486"/>
    </location>
</feature>
<dbReference type="GO" id="GO:0032591">
    <property type="term" value="C:dendritic spine membrane"/>
    <property type="evidence" value="ECO:0007669"/>
    <property type="project" value="UniProtKB-SubCell"/>
</dbReference>
<keyword evidence="5" id="KW-0770">Synapse</keyword>
<dbReference type="PANTHER" id="PTHR31774">
    <property type="entry name" value="PROTEIN SHISA-9-RELATED"/>
    <property type="match status" value="1"/>
</dbReference>
<gene>
    <name evidence="16" type="primary">SHISA9</name>
</gene>
<evidence type="ECO:0000256" key="10">
    <source>
        <dbReference type="ARBA" id="ARBA00029429"/>
    </source>
</evidence>
<protein>
    <submittedName>
        <fullName evidence="16">Shisa family member 9</fullName>
    </submittedName>
</protein>
<dbReference type="GO" id="GO:0048172">
    <property type="term" value="P:regulation of short-term neuronal synaptic plasticity"/>
    <property type="evidence" value="ECO:0007669"/>
    <property type="project" value="TreeGrafter"/>
</dbReference>
<dbReference type="GeneTree" id="ENSGT00940000161478"/>
<keyword evidence="1" id="KW-1003">Cell membrane</keyword>
<keyword evidence="4 14" id="KW-1133">Transmembrane helix</keyword>
<feature type="compositionally biased region" description="Basic residues" evidence="13">
    <location>
        <begin position="285"/>
        <end position="303"/>
    </location>
</feature>
<evidence type="ECO:0000256" key="2">
    <source>
        <dbReference type="ARBA" id="ARBA00022692"/>
    </source>
</evidence>
<dbReference type="PANTHER" id="PTHR31774:SF1">
    <property type="entry name" value="PROTEIN SHISA-9"/>
    <property type="match status" value="1"/>
</dbReference>
<evidence type="ECO:0000313" key="16">
    <source>
        <dbReference type="Ensembl" id="ENSBIXP00005007838.1"/>
    </source>
</evidence>
<feature type="compositionally biased region" description="Low complexity" evidence="13">
    <location>
        <begin position="262"/>
        <end position="284"/>
    </location>
</feature>
<reference evidence="16" key="2">
    <citation type="submission" date="2025-08" db="UniProtKB">
        <authorList>
            <consortium name="Ensembl"/>
        </authorList>
    </citation>
    <scope>IDENTIFICATION</scope>
</reference>
<comment type="subcellular location">
    <subcellularLocation>
        <location evidence="10">Cell projection</location>
        <location evidence="10">Dendritic spine membrane</location>
        <topology evidence="10">Single-pass type I membrane protein</topology>
    </subcellularLocation>
</comment>
<keyword evidence="6 14" id="KW-0472">Membrane</keyword>
<feature type="compositionally biased region" description="Gly residues" evidence="13">
    <location>
        <begin position="32"/>
        <end position="41"/>
    </location>
</feature>
<evidence type="ECO:0000256" key="14">
    <source>
        <dbReference type="SAM" id="Phobius"/>
    </source>
</evidence>
<evidence type="ECO:0000313" key="17">
    <source>
        <dbReference type="Proteomes" id="UP000429181"/>
    </source>
</evidence>
<accession>A0A4W2FQU7</accession>
<reference evidence="16 17" key="1">
    <citation type="submission" date="2018-11" db="EMBL/GenBank/DDBJ databases">
        <title>Haplotype-resolved cattle genomes.</title>
        <authorList>
            <person name="Low W.Y."/>
            <person name="Tearle R."/>
            <person name="Bickhart D.M."/>
            <person name="Rosen B.D."/>
            <person name="Koren S."/>
            <person name="Rhie A."/>
            <person name="Hiendleder S."/>
            <person name="Phillippy A.M."/>
            <person name="Smith T.P.L."/>
            <person name="Williams J.L."/>
        </authorList>
    </citation>
    <scope>NUCLEOTIDE SEQUENCE [LARGE SCALE GENOMIC DNA]</scope>
</reference>
<feature type="transmembrane region" description="Helical" evidence="14">
    <location>
        <begin position="516"/>
        <end position="539"/>
    </location>
</feature>
<dbReference type="Ensembl" id="ENSBIXT00005001527.1">
    <property type="protein sequence ID" value="ENSBIXP00005007838.1"/>
    <property type="gene ID" value="ENSBIXG00005001484.1"/>
</dbReference>
<dbReference type="GO" id="GO:0014069">
    <property type="term" value="C:postsynaptic density"/>
    <property type="evidence" value="ECO:0007669"/>
    <property type="project" value="TreeGrafter"/>
</dbReference>
<evidence type="ECO:0000256" key="1">
    <source>
        <dbReference type="ARBA" id="ARBA00022475"/>
    </source>
</evidence>
<keyword evidence="8" id="KW-0628">Postsynaptic cell membrane</keyword>
<dbReference type="Pfam" id="PF13908">
    <property type="entry name" value="Shisa_N"/>
    <property type="match status" value="1"/>
</dbReference>
<evidence type="ECO:0000256" key="13">
    <source>
        <dbReference type="SAM" id="MobiDB-lite"/>
    </source>
</evidence>
<evidence type="ECO:0000256" key="3">
    <source>
        <dbReference type="ARBA" id="ARBA00022729"/>
    </source>
</evidence>
<evidence type="ECO:0000256" key="4">
    <source>
        <dbReference type="ARBA" id="ARBA00022989"/>
    </source>
</evidence>
<feature type="region of interest" description="Disordered" evidence="13">
    <location>
        <begin position="28"/>
        <end position="216"/>
    </location>
</feature>
<evidence type="ECO:0000256" key="7">
    <source>
        <dbReference type="ARBA" id="ARBA00023180"/>
    </source>
</evidence>
<name>A0A4W2FQU7_BOBOX</name>
<evidence type="ECO:0000256" key="9">
    <source>
        <dbReference type="ARBA" id="ARBA00023273"/>
    </source>
</evidence>
<keyword evidence="9" id="KW-0966">Cell projection</keyword>
<dbReference type="Proteomes" id="UP000429181">
    <property type="component" value="Chromosome 25"/>
</dbReference>
<feature type="region of interest" description="Disordered" evidence="13">
    <location>
        <begin position="229"/>
        <end position="321"/>
    </location>
</feature>
<keyword evidence="3" id="KW-0732">Signal</keyword>
<dbReference type="GO" id="GO:0032281">
    <property type="term" value="C:AMPA glutamate receptor complex"/>
    <property type="evidence" value="ECO:0007669"/>
    <property type="project" value="TreeGrafter"/>
</dbReference>
<feature type="region of interest" description="Disordered" evidence="13">
    <location>
        <begin position="335"/>
        <end position="355"/>
    </location>
</feature>
<dbReference type="GO" id="GO:0045211">
    <property type="term" value="C:postsynaptic membrane"/>
    <property type="evidence" value="ECO:0007669"/>
    <property type="project" value="TreeGrafter"/>
</dbReference>
<feature type="compositionally biased region" description="Pro residues" evidence="13">
    <location>
        <begin position="192"/>
        <end position="214"/>
    </location>
</feature>
<feature type="compositionally biased region" description="Pro residues" evidence="13">
    <location>
        <begin position="168"/>
        <end position="183"/>
    </location>
</feature>
<dbReference type="AlphaFoldDB" id="A0A4W2FQU7"/>
<dbReference type="InterPro" id="IPR026910">
    <property type="entry name" value="Shisa"/>
</dbReference>
<organism evidence="16 17">
    <name type="scientific">Bos indicus x Bos taurus</name>
    <name type="common">Hybrid cattle</name>
    <dbReference type="NCBI Taxonomy" id="30522"/>
    <lineage>
        <taxon>Eukaryota</taxon>
        <taxon>Metazoa</taxon>
        <taxon>Chordata</taxon>
        <taxon>Craniata</taxon>
        <taxon>Vertebrata</taxon>
        <taxon>Euteleostomi</taxon>
        <taxon>Mammalia</taxon>
        <taxon>Eutheria</taxon>
        <taxon>Laurasiatheria</taxon>
        <taxon>Artiodactyla</taxon>
        <taxon>Ruminantia</taxon>
        <taxon>Pecora</taxon>
        <taxon>Bovidae</taxon>
        <taxon>Bovinae</taxon>
        <taxon>Bos</taxon>
    </lineage>
</organism>
<evidence type="ECO:0000259" key="15">
    <source>
        <dbReference type="Pfam" id="PF13908"/>
    </source>
</evidence>
<feature type="compositionally biased region" description="Low complexity" evidence="13">
    <location>
        <begin position="142"/>
        <end position="167"/>
    </location>
</feature>
<proteinExistence type="inferred from homology"/>
<keyword evidence="7" id="KW-0325">Glycoprotein</keyword>
<comment type="similarity">
    <text evidence="12">Belongs to the shisa family. SHISA9 subfamily.</text>
</comment>
<feature type="compositionally biased region" description="Basic and acidic residues" evidence="13">
    <location>
        <begin position="92"/>
        <end position="106"/>
    </location>
</feature>
<evidence type="ECO:0000256" key="11">
    <source>
        <dbReference type="ARBA" id="ARBA00037492"/>
    </source>
</evidence>